<keyword evidence="7" id="KW-0479">Metal-binding</keyword>
<accession>A0A8T0GKD0</accession>
<keyword evidence="5" id="KW-0808">Transferase</keyword>
<dbReference type="GO" id="GO:0016567">
    <property type="term" value="P:protein ubiquitination"/>
    <property type="evidence" value="ECO:0007669"/>
    <property type="project" value="InterPro"/>
</dbReference>
<keyword evidence="8 13" id="KW-0863">Zinc-finger</keyword>
<evidence type="ECO:0000259" key="16">
    <source>
        <dbReference type="PROSITE" id="PS50089"/>
    </source>
</evidence>
<evidence type="ECO:0000256" key="7">
    <source>
        <dbReference type="ARBA" id="ARBA00022723"/>
    </source>
</evidence>
<name>A0A8T0GKD0_CERPU</name>
<evidence type="ECO:0000256" key="1">
    <source>
        <dbReference type="ARBA" id="ARBA00000900"/>
    </source>
</evidence>
<evidence type="ECO:0000256" key="13">
    <source>
        <dbReference type="PROSITE-ProRule" id="PRU00175"/>
    </source>
</evidence>
<dbReference type="FunFam" id="3.30.40.10:FF:000187">
    <property type="entry name" value="E3 ubiquitin-protein ligase ATL6"/>
    <property type="match status" value="1"/>
</dbReference>
<evidence type="ECO:0000256" key="11">
    <source>
        <dbReference type="ARBA" id="ARBA00022989"/>
    </source>
</evidence>
<evidence type="ECO:0000256" key="2">
    <source>
        <dbReference type="ARBA" id="ARBA00004167"/>
    </source>
</evidence>
<comment type="caution">
    <text evidence="17">The sequence shown here is derived from an EMBL/GenBank/DDBJ whole genome shotgun (WGS) entry which is preliminary data.</text>
</comment>
<dbReference type="Proteomes" id="UP000822688">
    <property type="component" value="Chromosome 11"/>
</dbReference>
<comment type="pathway">
    <text evidence="3">Protein modification; protein ubiquitination.</text>
</comment>
<dbReference type="GO" id="GO:0061630">
    <property type="term" value="F:ubiquitin protein ligase activity"/>
    <property type="evidence" value="ECO:0007669"/>
    <property type="project" value="UniProtKB-EC"/>
</dbReference>
<evidence type="ECO:0000256" key="5">
    <source>
        <dbReference type="ARBA" id="ARBA00022679"/>
    </source>
</evidence>
<evidence type="ECO:0000256" key="14">
    <source>
        <dbReference type="SAM" id="MobiDB-lite"/>
    </source>
</evidence>
<dbReference type="PANTHER" id="PTHR46913">
    <property type="entry name" value="RING-H2 FINGER PROTEIN ATL16"/>
    <property type="match status" value="1"/>
</dbReference>
<feature type="region of interest" description="Disordered" evidence="14">
    <location>
        <begin position="470"/>
        <end position="536"/>
    </location>
</feature>
<comment type="subcellular location">
    <subcellularLocation>
        <location evidence="2">Membrane</location>
        <topology evidence="2">Single-pass membrane protein</topology>
    </subcellularLocation>
</comment>
<evidence type="ECO:0000256" key="9">
    <source>
        <dbReference type="ARBA" id="ARBA00022786"/>
    </source>
</evidence>
<organism evidence="17 18">
    <name type="scientific">Ceratodon purpureus</name>
    <name type="common">Fire moss</name>
    <name type="synonym">Dicranum purpureum</name>
    <dbReference type="NCBI Taxonomy" id="3225"/>
    <lineage>
        <taxon>Eukaryota</taxon>
        <taxon>Viridiplantae</taxon>
        <taxon>Streptophyta</taxon>
        <taxon>Embryophyta</taxon>
        <taxon>Bryophyta</taxon>
        <taxon>Bryophytina</taxon>
        <taxon>Bryopsida</taxon>
        <taxon>Dicranidae</taxon>
        <taxon>Pseudoditrichales</taxon>
        <taxon>Ditrichaceae</taxon>
        <taxon>Ceratodon</taxon>
    </lineage>
</organism>
<dbReference type="InterPro" id="IPR044600">
    <property type="entry name" value="ATL1/ATL16-like"/>
</dbReference>
<dbReference type="Pfam" id="PF13639">
    <property type="entry name" value="zf-RING_2"/>
    <property type="match status" value="1"/>
</dbReference>
<comment type="catalytic activity">
    <reaction evidence="1">
        <text>S-ubiquitinyl-[E2 ubiquitin-conjugating enzyme]-L-cysteine + [acceptor protein]-L-lysine = [E2 ubiquitin-conjugating enzyme]-L-cysteine + N(6)-ubiquitinyl-[acceptor protein]-L-lysine.</text>
        <dbReference type="EC" id="2.3.2.27"/>
    </reaction>
</comment>
<keyword evidence="6 15" id="KW-0812">Transmembrane</keyword>
<keyword evidence="18" id="KW-1185">Reference proteome</keyword>
<dbReference type="GO" id="GO:0016020">
    <property type="term" value="C:membrane"/>
    <property type="evidence" value="ECO:0007669"/>
    <property type="project" value="UniProtKB-SubCell"/>
</dbReference>
<evidence type="ECO:0000256" key="6">
    <source>
        <dbReference type="ARBA" id="ARBA00022692"/>
    </source>
</evidence>
<evidence type="ECO:0000256" key="8">
    <source>
        <dbReference type="ARBA" id="ARBA00022771"/>
    </source>
</evidence>
<evidence type="ECO:0000256" key="12">
    <source>
        <dbReference type="ARBA" id="ARBA00023136"/>
    </source>
</evidence>
<dbReference type="EC" id="2.3.2.27" evidence="4"/>
<sequence length="593" mass="65551">MNQRYPIRMQYLDSGNNTNYTSPYSSSAPAGPPVVGPPKTNAFSPAVVAVIGVLAGAFLIVSYYRIFLRYFNRQQFTFWGARSDGRNGGPSTIVLMEEHTWPPDSSGLDESLISRIPTCKYKSEEGLVDGTECSVCLGEFEEGEELRILPKCNHPFHIPCIDTWLATSSTCPLCRVNIVLAAAVPYALMSVEREPPAAARGPSMSFIPAANANPMQTLINHEIEILQEQHGQEFLEAGQLSGPSSSRASSRGSFNCPPDVDQTPDSRRGDSMPGSITQHMRHLSLETDSSTTTREIHVVNDSQASSEGINRPVPASVTKRRLYSRARREGHRHRSEGGLRVADHKGKHPILPMSPKRAQTKRFARLMGSSSVLSRSTTGSSSLNQVVVELLAQEIFQNSTSTNSRTTTLSEATGSSTIAETGGRRVSRVRSSKEASTSDSNGSSSFQRPPRVRHDNASFEVMWSINEQENPLMGPFSSFRNRGSSSERMEFDSTGDLTERFPDSLQLSSDPNSDCEDGLRSVQKEGGHSRSKSLKRSLTKYADLQTWPSKRHSLRDSMARLSKRYGAVNLRQNSFRRTEKVHASEPEFEMFDF</sequence>
<evidence type="ECO:0000313" key="18">
    <source>
        <dbReference type="Proteomes" id="UP000822688"/>
    </source>
</evidence>
<dbReference type="AlphaFoldDB" id="A0A8T0GKD0"/>
<keyword evidence="10" id="KW-0862">Zinc</keyword>
<evidence type="ECO:0000256" key="3">
    <source>
        <dbReference type="ARBA" id="ARBA00004906"/>
    </source>
</evidence>
<evidence type="ECO:0000313" key="17">
    <source>
        <dbReference type="EMBL" id="KAG0557542.1"/>
    </source>
</evidence>
<evidence type="ECO:0000256" key="4">
    <source>
        <dbReference type="ARBA" id="ARBA00012483"/>
    </source>
</evidence>
<protein>
    <recommendedName>
        <fullName evidence="4">RING-type E3 ubiquitin transferase</fullName>
        <ecNumber evidence="4">2.3.2.27</ecNumber>
    </recommendedName>
</protein>
<dbReference type="PANTHER" id="PTHR46913:SF22">
    <property type="entry name" value="RING-TYPE E3 UBIQUITIN TRANSFERASE"/>
    <property type="match status" value="1"/>
</dbReference>
<dbReference type="PROSITE" id="PS50089">
    <property type="entry name" value="ZF_RING_2"/>
    <property type="match status" value="1"/>
</dbReference>
<evidence type="ECO:0000256" key="10">
    <source>
        <dbReference type="ARBA" id="ARBA00022833"/>
    </source>
</evidence>
<feature type="compositionally biased region" description="Polar residues" evidence="14">
    <location>
        <begin position="434"/>
        <end position="447"/>
    </location>
</feature>
<dbReference type="SUPFAM" id="SSF57850">
    <property type="entry name" value="RING/U-box"/>
    <property type="match status" value="1"/>
</dbReference>
<feature type="region of interest" description="Disordered" evidence="14">
    <location>
        <begin position="238"/>
        <end position="280"/>
    </location>
</feature>
<dbReference type="SMART" id="SM00184">
    <property type="entry name" value="RING"/>
    <property type="match status" value="1"/>
</dbReference>
<gene>
    <name evidence="17" type="ORF">KC19_11G138600</name>
</gene>
<evidence type="ECO:0000256" key="15">
    <source>
        <dbReference type="SAM" id="Phobius"/>
    </source>
</evidence>
<dbReference type="EMBL" id="CM026432">
    <property type="protein sequence ID" value="KAG0557542.1"/>
    <property type="molecule type" value="Genomic_DNA"/>
</dbReference>
<keyword evidence="9" id="KW-0833">Ubl conjugation pathway</keyword>
<feature type="compositionally biased region" description="Basic and acidic residues" evidence="14">
    <location>
        <begin position="517"/>
        <end position="528"/>
    </location>
</feature>
<dbReference type="Gene3D" id="3.30.40.10">
    <property type="entry name" value="Zinc/RING finger domain, C3HC4 (zinc finger)"/>
    <property type="match status" value="1"/>
</dbReference>
<proteinExistence type="predicted"/>
<feature type="region of interest" description="Disordered" evidence="14">
    <location>
        <begin position="399"/>
        <end position="452"/>
    </location>
</feature>
<feature type="compositionally biased region" description="Low complexity" evidence="14">
    <location>
        <begin position="241"/>
        <end position="253"/>
    </location>
</feature>
<keyword evidence="12 15" id="KW-0472">Membrane</keyword>
<dbReference type="InterPro" id="IPR001841">
    <property type="entry name" value="Znf_RING"/>
</dbReference>
<reference evidence="17 18" key="1">
    <citation type="submission" date="2020-06" db="EMBL/GenBank/DDBJ databases">
        <title>WGS assembly of Ceratodon purpureus strain R40.</title>
        <authorList>
            <person name="Carey S.B."/>
            <person name="Jenkins J."/>
            <person name="Shu S."/>
            <person name="Lovell J.T."/>
            <person name="Sreedasyam A."/>
            <person name="Maumus F."/>
            <person name="Tiley G.P."/>
            <person name="Fernandez-Pozo N."/>
            <person name="Barry K."/>
            <person name="Chen C."/>
            <person name="Wang M."/>
            <person name="Lipzen A."/>
            <person name="Daum C."/>
            <person name="Saski C.A."/>
            <person name="Payton A.C."/>
            <person name="Mcbreen J.C."/>
            <person name="Conrad R.E."/>
            <person name="Kollar L.M."/>
            <person name="Olsson S."/>
            <person name="Huttunen S."/>
            <person name="Landis J.B."/>
            <person name="Wickett N.J."/>
            <person name="Johnson M.G."/>
            <person name="Rensing S.A."/>
            <person name="Grimwood J."/>
            <person name="Schmutz J."/>
            <person name="Mcdaniel S.F."/>
        </authorList>
    </citation>
    <scope>NUCLEOTIDE SEQUENCE [LARGE SCALE GENOMIC DNA]</scope>
    <source>
        <strain evidence="17 18">R40</strain>
    </source>
</reference>
<feature type="transmembrane region" description="Helical" evidence="15">
    <location>
        <begin position="42"/>
        <end position="64"/>
    </location>
</feature>
<keyword evidence="11 15" id="KW-1133">Transmembrane helix</keyword>
<feature type="compositionally biased region" description="Basic and acidic residues" evidence="14">
    <location>
        <begin position="485"/>
        <end position="502"/>
    </location>
</feature>
<feature type="compositionally biased region" description="Low complexity" evidence="14">
    <location>
        <begin position="399"/>
        <end position="410"/>
    </location>
</feature>
<dbReference type="GO" id="GO:0008270">
    <property type="term" value="F:zinc ion binding"/>
    <property type="evidence" value="ECO:0007669"/>
    <property type="project" value="UniProtKB-KW"/>
</dbReference>
<feature type="domain" description="RING-type" evidence="16">
    <location>
        <begin position="133"/>
        <end position="175"/>
    </location>
</feature>
<dbReference type="InterPro" id="IPR013083">
    <property type="entry name" value="Znf_RING/FYVE/PHD"/>
</dbReference>